<dbReference type="InterPro" id="IPR029668">
    <property type="entry name" value="TMEM98"/>
</dbReference>
<evidence type="ECO:0000256" key="1">
    <source>
        <dbReference type="ARBA" id="ARBA00004401"/>
    </source>
</evidence>
<keyword evidence="10 12" id="KW-1133">Transmembrane helix</keyword>
<dbReference type="EMBL" id="JAPTSV010000008">
    <property type="protein sequence ID" value="KAJ1524748.1"/>
    <property type="molecule type" value="Genomic_DNA"/>
</dbReference>
<comment type="similarity">
    <text evidence="4">Belongs to the TMEM98 family.</text>
</comment>
<evidence type="ECO:0000256" key="3">
    <source>
        <dbReference type="ARBA" id="ARBA00004648"/>
    </source>
</evidence>
<dbReference type="GO" id="GO:0005576">
    <property type="term" value="C:extracellular region"/>
    <property type="evidence" value="ECO:0007669"/>
    <property type="project" value="UniProtKB-SubCell"/>
</dbReference>
<evidence type="ECO:0000256" key="10">
    <source>
        <dbReference type="ARBA" id="ARBA00022989"/>
    </source>
</evidence>
<evidence type="ECO:0000313" key="13">
    <source>
        <dbReference type="EMBL" id="KAJ1524748.1"/>
    </source>
</evidence>
<comment type="caution">
    <text evidence="13">The sequence shown here is derived from an EMBL/GenBank/DDBJ whole genome shotgun (WGS) entry which is preliminary data.</text>
</comment>
<gene>
    <name evidence="13" type="ORF">ONE63_009628</name>
</gene>
<dbReference type="AlphaFoldDB" id="A0AAV7XJ12"/>
<evidence type="ECO:0000256" key="5">
    <source>
        <dbReference type="ARBA" id="ARBA00014380"/>
    </source>
</evidence>
<keyword evidence="9" id="KW-0256">Endoplasmic reticulum</keyword>
<accession>A0AAV7XJ12</accession>
<keyword evidence="8 12" id="KW-0812">Transmembrane</keyword>
<keyword evidence="14" id="KW-1185">Reference proteome</keyword>
<name>A0AAV7XJ12_9NEOP</name>
<reference evidence="13" key="1">
    <citation type="submission" date="2022-12" db="EMBL/GenBank/DDBJ databases">
        <title>Chromosome-level genome assembly of the bean flower thrips Megalurothrips usitatus.</title>
        <authorList>
            <person name="Ma L."/>
            <person name="Liu Q."/>
            <person name="Li H."/>
            <person name="Cai W."/>
        </authorList>
    </citation>
    <scope>NUCLEOTIDE SEQUENCE</scope>
    <source>
        <strain evidence="13">Cailab_2022a</strain>
    </source>
</reference>
<dbReference type="PANTHER" id="PTHR32510:SF3">
    <property type="entry name" value="TRANSMEMBRANE PROTEIN 98"/>
    <property type="match status" value="1"/>
</dbReference>
<dbReference type="Proteomes" id="UP001075354">
    <property type="component" value="Chromosome 8"/>
</dbReference>
<evidence type="ECO:0000256" key="11">
    <source>
        <dbReference type="ARBA" id="ARBA00023136"/>
    </source>
</evidence>
<dbReference type="PANTHER" id="PTHR32510">
    <property type="entry name" value="TRANSMEMBRANE PROTEIN 98"/>
    <property type="match status" value="1"/>
</dbReference>
<organism evidence="13 14">
    <name type="scientific">Megalurothrips usitatus</name>
    <name type="common">bean blossom thrips</name>
    <dbReference type="NCBI Taxonomy" id="439358"/>
    <lineage>
        <taxon>Eukaryota</taxon>
        <taxon>Metazoa</taxon>
        <taxon>Ecdysozoa</taxon>
        <taxon>Arthropoda</taxon>
        <taxon>Hexapoda</taxon>
        <taxon>Insecta</taxon>
        <taxon>Pterygota</taxon>
        <taxon>Neoptera</taxon>
        <taxon>Paraneoptera</taxon>
        <taxon>Thysanoptera</taxon>
        <taxon>Terebrantia</taxon>
        <taxon>Thripoidea</taxon>
        <taxon>Thripidae</taxon>
        <taxon>Megalurothrips</taxon>
    </lineage>
</organism>
<proteinExistence type="inferred from homology"/>
<keyword evidence="6" id="KW-1003">Cell membrane</keyword>
<evidence type="ECO:0000313" key="14">
    <source>
        <dbReference type="Proteomes" id="UP001075354"/>
    </source>
</evidence>
<keyword evidence="11 12" id="KW-0472">Membrane</keyword>
<evidence type="ECO:0000256" key="2">
    <source>
        <dbReference type="ARBA" id="ARBA00004550"/>
    </source>
</evidence>
<dbReference type="Gene3D" id="1.20.1410.10">
    <property type="entry name" value="I/LWEQ domain"/>
    <property type="match status" value="1"/>
</dbReference>
<evidence type="ECO:0000256" key="12">
    <source>
        <dbReference type="SAM" id="Phobius"/>
    </source>
</evidence>
<feature type="transmembrane region" description="Helical" evidence="12">
    <location>
        <begin position="31"/>
        <end position="53"/>
    </location>
</feature>
<protein>
    <recommendedName>
        <fullName evidence="5">Transmembrane protein 98</fullName>
    </recommendedName>
</protein>
<evidence type="ECO:0000256" key="6">
    <source>
        <dbReference type="ARBA" id="ARBA00022475"/>
    </source>
</evidence>
<evidence type="ECO:0000256" key="8">
    <source>
        <dbReference type="ARBA" id="ARBA00022692"/>
    </source>
</evidence>
<dbReference type="GO" id="GO:0005789">
    <property type="term" value="C:endoplasmic reticulum membrane"/>
    <property type="evidence" value="ECO:0007669"/>
    <property type="project" value="UniProtKB-SubCell"/>
</dbReference>
<evidence type="ECO:0000256" key="7">
    <source>
        <dbReference type="ARBA" id="ARBA00022525"/>
    </source>
</evidence>
<evidence type="ECO:0000256" key="9">
    <source>
        <dbReference type="ARBA" id="ARBA00022824"/>
    </source>
</evidence>
<evidence type="ECO:0000256" key="4">
    <source>
        <dbReference type="ARBA" id="ARBA00011024"/>
    </source>
</evidence>
<comment type="subcellular location">
    <subcellularLocation>
        <location evidence="1">Cell membrane</location>
        <topology evidence="1">Single-pass type II membrane protein</topology>
    </subcellularLocation>
    <subcellularLocation>
        <location evidence="3">Endoplasmic reticulum membrane</location>
        <topology evidence="3">Single-pass type II membrane protein</topology>
    </subcellularLocation>
    <subcellularLocation>
        <location evidence="2">Secreted</location>
        <location evidence="2">Extracellular exosome</location>
    </subcellularLocation>
</comment>
<keyword evidence="7" id="KW-0964">Secreted</keyword>
<sequence>MYAFLCFRGSASVRASALPSLLAGGMETVVMVAIGVLAAVFVGALVALVMLCWQKLCLRGVCGLKRGKCGSIDVRPDIHLIEPDAELELGDVCLHPDIKEILADEQWVDDATGLVPHTLAVLRACHKLTERLATLAMGPLTNHKIGSQIMDVARRISPRVDDVVRSMYPPLDPRLLEAHTAALALAVTNLSLVTRHGCSPGRQNTQRLDWIDQALASMDLHLKVLREAALSQEMSCRIQQTSTNVNMNQG</sequence>
<dbReference type="GO" id="GO:0005886">
    <property type="term" value="C:plasma membrane"/>
    <property type="evidence" value="ECO:0007669"/>
    <property type="project" value="UniProtKB-SubCell"/>
</dbReference>